<dbReference type="RefSeq" id="WP_380004352.1">
    <property type="nucleotide sequence ID" value="NZ_JBHLYR010000003.1"/>
</dbReference>
<dbReference type="EMBL" id="JBHLYR010000003">
    <property type="protein sequence ID" value="MFB9990439.1"/>
    <property type="molecule type" value="Genomic_DNA"/>
</dbReference>
<organism evidence="1 2">
    <name type="scientific">Deinococcus oregonensis</name>
    <dbReference type="NCBI Taxonomy" id="1805970"/>
    <lineage>
        <taxon>Bacteria</taxon>
        <taxon>Thermotogati</taxon>
        <taxon>Deinococcota</taxon>
        <taxon>Deinococci</taxon>
        <taxon>Deinococcales</taxon>
        <taxon>Deinococcaceae</taxon>
        <taxon>Deinococcus</taxon>
    </lineage>
</organism>
<reference evidence="1 2" key="1">
    <citation type="submission" date="2024-09" db="EMBL/GenBank/DDBJ databases">
        <authorList>
            <person name="Sun Q."/>
            <person name="Mori K."/>
        </authorList>
    </citation>
    <scope>NUCLEOTIDE SEQUENCE [LARGE SCALE GENOMIC DNA]</scope>
    <source>
        <strain evidence="1 2">JCM 13503</strain>
    </source>
</reference>
<evidence type="ECO:0000313" key="1">
    <source>
        <dbReference type="EMBL" id="MFB9990439.1"/>
    </source>
</evidence>
<dbReference type="SUPFAM" id="SSF56059">
    <property type="entry name" value="Glutathione synthetase ATP-binding domain-like"/>
    <property type="match status" value="1"/>
</dbReference>
<evidence type="ECO:0008006" key="3">
    <source>
        <dbReference type="Google" id="ProtNLM"/>
    </source>
</evidence>
<proteinExistence type="predicted"/>
<protein>
    <recommendedName>
        <fullName evidence="3">ATP-grasp domain-containing protein</fullName>
    </recommendedName>
</protein>
<keyword evidence="2" id="KW-1185">Reference proteome</keyword>
<evidence type="ECO:0000313" key="2">
    <source>
        <dbReference type="Proteomes" id="UP001589733"/>
    </source>
</evidence>
<accession>A0ABV6ASG2</accession>
<name>A0ABV6ASG2_9DEIO</name>
<gene>
    <name evidence="1" type="ORF">ACFFLM_00330</name>
</gene>
<sequence length="332" mass="38259">MPLSYETAFALRELPQGTYIFADLERLSGADLGRAAWLWQQLAVRGDRMQLLNHPTQVKQRFELLRTLHTQGLNDFDVYRLDEYRVPKRFPVFVRNERQHNAVASGLIPDAPALEEFLQRWRAGGQSVGDNIITEFCGEPDDHGLYRRYGIFKVGEHIIPANVFFEYTWEVRGLPHTSVINEHTIAVETAFLRDNPHEAQLRKVFSTAQIDYGRIDYALVNGRIQVYEINTNPYIAPNPLGGKRRAAIYEQFSRNFLEALQALNGRGTALCPVQPASVPHGRQAKQRQWVKQTLYSSLWQSGPSAIYAQRLRHIRRLVVQGRLLWRRPVKKS</sequence>
<comment type="caution">
    <text evidence="1">The sequence shown here is derived from an EMBL/GenBank/DDBJ whole genome shotgun (WGS) entry which is preliminary data.</text>
</comment>
<dbReference type="Proteomes" id="UP001589733">
    <property type="component" value="Unassembled WGS sequence"/>
</dbReference>